<dbReference type="PROSITE" id="PS00785">
    <property type="entry name" value="5_NUCLEOTIDASE_1"/>
    <property type="match status" value="1"/>
</dbReference>
<dbReference type="SUPFAM" id="SSF55816">
    <property type="entry name" value="5'-nucleotidase (syn. UDP-sugar hydrolase), C-terminal domain"/>
    <property type="match status" value="1"/>
</dbReference>
<protein>
    <submittedName>
        <fullName evidence="14">2',3'-cyclic-nucleotide 2'-phosphodiesterase</fullName>
    </submittedName>
</protein>
<name>A0A917N3D9_9ENTE</name>
<dbReference type="GO" id="GO:0046872">
    <property type="term" value="F:metal ion binding"/>
    <property type="evidence" value="ECO:0007669"/>
    <property type="project" value="UniProtKB-KW"/>
</dbReference>
<dbReference type="PANTHER" id="PTHR11575">
    <property type="entry name" value="5'-NUCLEOTIDASE-RELATED"/>
    <property type="match status" value="1"/>
</dbReference>
<feature type="domain" description="Calcineurin-like phosphoesterase" evidence="12">
    <location>
        <begin position="4"/>
        <end position="235"/>
    </location>
</feature>
<dbReference type="SUPFAM" id="SSF56300">
    <property type="entry name" value="Metallo-dependent phosphatases"/>
    <property type="match status" value="1"/>
</dbReference>
<comment type="caution">
    <text evidence="14">The sequence shown here is derived from an EMBL/GenBank/DDBJ whole genome shotgun (WGS) entry which is preliminary data.</text>
</comment>
<dbReference type="InterPro" id="IPR006146">
    <property type="entry name" value="5'-Nucleotdase_CS"/>
</dbReference>
<dbReference type="InterPro" id="IPR006179">
    <property type="entry name" value="5_nucleotidase/apyrase"/>
</dbReference>
<keyword evidence="7" id="KW-0732">Signal</keyword>
<dbReference type="PROSITE" id="PS00786">
    <property type="entry name" value="5_NUCLEOTIDASE_2"/>
    <property type="match status" value="1"/>
</dbReference>
<keyword evidence="9 11" id="KW-0378">Hydrolase</keyword>
<evidence type="ECO:0000256" key="4">
    <source>
        <dbReference type="ARBA" id="ARBA00004196"/>
    </source>
</evidence>
<evidence type="ECO:0000256" key="5">
    <source>
        <dbReference type="ARBA" id="ARBA00006654"/>
    </source>
</evidence>
<dbReference type="Gene3D" id="3.90.780.10">
    <property type="entry name" value="5'-Nucleotidase, C-terminal domain"/>
    <property type="match status" value="1"/>
</dbReference>
<sequence length="518" mass="57740">MELTILATSDLHGYILPTNFTERAMDLPFGAARIATKVKEIESRVKGPVVKIENGDFIQGSPLSYYVRKNAQHGAKAIIDVLNDIQYDASVIGNHEFNYGIDYLESAISSYNHPVLAANILNEAGEVAFGQPYVILEKEGIKIAVLGMVTQYIPHWEQPETIRGLTFKSIVETAKEYVPKLRAEADIVIVAYHGGFERDLVTGEPTEALTGENEGYALLQEVTGIDALITGHQHREIATSVNGVPVIQPGFRGAFLGEITLTIEQKNGEIKVLESRAAIHSTAETTVDQPTIQKMTAISEEVENWLDQTLGEVTGDMTITDPNAARLLEHPYIEFINKVQMAASGADISLTSLFNNDGKGFESTITMRDVLTNYIYPNTLAVLEISGKDLRQALEQTATYFVIEAGEVIFNPKYVEPKPQYYNYDMYEGIEYVIDLTQPMGERVTKLLYKGQPVKDTDRLQVVMNQYRGVGGGNYQMFSPDKIIKEIPIDMTELISDYLRKHPKIKAETNNNFIIKRS</sequence>
<keyword evidence="8 11" id="KW-0547">Nucleotide-binding</keyword>
<dbReference type="InterPro" id="IPR041827">
    <property type="entry name" value="CpdB_N"/>
</dbReference>
<dbReference type="Gene3D" id="3.60.21.10">
    <property type="match status" value="1"/>
</dbReference>
<dbReference type="PRINTS" id="PR01607">
    <property type="entry name" value="APYRASEFAMLY"/>
</dbReference>
<feature type="domain" description="5'-Nucleotidase C-terminal" evidence="13">
    <location>
        <begin position="325"/>
        <end position="479"/>
    </location>
</feature>
<evidence type="ECO:0000256" key="9">
    <source>
        <dbReference type="ARBA" id="ARBA00022801"/>
    </source>
</evidence>
<evidence type="ECO:0000256" key="6">
    <source>
        <dbReference type="ARBA" id="ARBA00022723"/>
    </source>
</evidence>
<gene>
    <name evidence="14" type="ORF">GCM10011482_00070</name>
</gene>
<keyword evidence="15" id="KW-1185">Reference proteome</keyword>
<comment type="cofactor">
    <cofactor evidence="3">
        <name>a divalent metal cation</name>
        <dbReference type="ChEBI" id="CHEBI:60240"/>
    </cofactor>
</comment>
<dbReference type="InterPro" id="IPR004843">
    <property type="entry name" value="Calcineurin-like_PHP"/>
</dbReference>
<keyword evidence="6" id="KW-0479">Metal-binding</keyword>
<evidence type="ECO:0000313" key="15">
    <source>
        <dbReference type="Proteomes" id="UP000622610"/>
    </source>
</evidence>
<evidence type="ECO:0000256" key="8">
    <source>
        <dbReference type="ARBA" id="ARBA00022741"/>
    </source>
</evidence>
<dbReference type="CDD" id="cd07410">
    <property type="entry name" value="MPP_CpdB_N"/>
    <property type="match status" value="1"/>
</dbReference>
<keyword evidence="10" id="KW-0511">Multifunctional enzyme</keyword>
<evidence type="ECO:0000256" key="2">
    <source>
        <dbReference type="ARBA" id="ARBA00001730"/>
    </source>
</evidence>
<evidence type="ECO:0000313" key="14">
    <source>
        <dbReference type="EMBL" id="GGI64353.1"/>
    </source>
</evidence>
<evidence type="ECO:0000256" key="11">
    <source>
        <dbReference type="RuleBase" id="RU362119"/>
    </source>
</evidence>
<comment type="similarity">
    <text evidence="5 11">Belongs to the 5'-nucleotidase family.</text>
</comment>
<evidence type="ECO:0000256" key="3">
    <source>
        <dbReference type="ARBA" id="ARBA00001968"/>
    </source>
</evidence>
<evidence type="ECO:0000256" key="7">
    <source>
        <dbReference type="ARBA" id="ARBA00022729"/>
    </source>
</evidence>
<evidence type="ECO:0000259" key="13">
    <source>
        <dbReference type="Pfam" id="PF02872"/>
    </source>
</evidence>
<dbReference type="PANTHER" id="PTHR11575:SF6">
    <property type="entry name" value="2',3'-CYCLIC-NUCLEOTIDE 2'-PHOSPHODIESTERASE_3'-NUCLEOTIDASE"/>
    <property type="match status" value="1"/>
</dbReference>
<evidence type="ECO:0000256" key="10">
    <source>
        <dbReference type="ARBA" id="ARBA00023268"/>
    </source>
</evidence>
<dbReference type="InterPro" id="IPR008334">
    <property type="entry name" value="5'-Nucleotdase_C"/>
</dbReference>
<proteinExistence type="inferred from homology"/>
<comment type="catalytic activity">
    <reaction evidence="1">
        <text>a ribonucleoside 3'-phosphate + H2O = a ribonucleoside + phosphate</text>
        <dbReference type="Rhea" id="RHEA:10144"/>
        <dbReference type="ChEBI" id="CHEBI:13197"/>
        <dbReference type="ChEBI" id="CHEBI:15377"/>
        <dbReference type="ChEBI" id="CHEBI:18254"/>
        <dbReference type="ChEBI" id="CHEBI:43474"/>
        <dbReference type="EC" id="3.1.3.6"/>
    </reaction>
</comment>
<dbReference type="GO" id="GO:0009166">
    <property type="term" value="P:nucleotide catabolic process"/>
    <property type="evidence" value="ECO:0007669"/>
    <property type="project" value="InterPro"/>
</dbReference>
<reference evidence="14" key="1">
    <citation type="journal article" date="2014" name="Int. J. Syst. Evol. Microbiol.">
        <title>Complete genome sequence of Corynebacterium casei LMG S-19264T (=DSM 44701T), isolated from a smear-ripened cheese.</title>
        <authorList>
            <consortium name="US DOE Joint Genome Institute (JGI-PGF)"/>
            <person name="Walter F."/>
            <person name="Albersmeier A."/>
            <person name="Kalinowski J."/>
            <person name="Ruckert C."/>
        </authorList>
    </citation>
    <scope>NUCLEOTIDE SEQUENCE</scope>
    <source>
        <strain evidence="14">CCM 8433</strain>
    </source>
</reference>
<dbReference type="GO" id="GO:0000166">
    <property type="term" value="F:nucleotide binding"/>
    <property type="evidence" value="ECO:0007669"/>
    <property type="project" value="UniProtKB-KW"/>
</dbReference>
<dbReference type="AlphaFoldDB" id="A0A917N3D9"/>
<dbReference type="GO" id="GO:0008254">
    <property type="term" value="F:3'-nucleotidase activity"/>
    <property type="evidence" value="ECO:0007669"/>
    <property type="project" value="UniProtKB-EC"/>
</dbReference>
<reference evidence="14" key="2">
    <citation type="submission" date="2020-09" db="EMBL/GenBank/DDBJ databases">
        <authorList>
            <person name="Sun Q."/>
            <person name="Sedlacek I."/>
        </authorList>
    </citation>
    <scope>NUCLEOTIDE SEQUENCE</scope>
    <source>
        <strain evidence="14">CCM 8433</strain>
    </source>
</reference>
<dbReference type="Proteomes" id="UP000622610">
    <property type="component" value="Unassembled WGS sequence"/>
</dbReference>
<dbReference type="Pfam" id="PF00149">
    <property type="entry name" value="Metallophos"/>
    <property type="match status" value="1"/>
</dbReference>
<dbReference type="InterPro" id="IPR036907">
    <property type="entry name" value="5'-Nucleotdase_C_sf"/>
</dbReference>
<dbReference type="RefSeq" id="WP_188366217.1">
    <property type="nucleotide sequence ID" value="NZ_BMDT01000001.1"/>
</dbReference>
<dbReference type="Pfam" id="PF02872">
    <property type="entry name" value="5_nucleotid_C"/>
    <property type="match status" value="1"/>
</dbReference>
<evidence type="ECO:0000259" key="12">
    <source>
        <dbReference type="Pfam" id="PF00149"/>
    </source>
</evidence>
<dbReference type="GO" id="GO:0030288">
    <property type="term" value="C:outer membrane-bounded periplasmic space"/>
    <property type="evidence" value="ECO:0007669"/>
    <property type="project" value="TreeGrafter"/>
</dbReference>
<organism evidence="14 15">
    <name type="scientific">Enterococcus alcedinis</name>
    <dbReference type="NCBI Taxonomy" id="1274384"/>
    <lineage>
        <taxon>Bacteria</taxon>
        <taxon>Bacillati</taxon>
        <taxon>Bacillota</taxon>
        <taxon>Bacilli</taxon>
        <taxon>Lactobacillales</taxon>
        <taxon>Enterococcaceae</taxon>
        <taxon>Enterococcus</taxon>
    </lineage>
</organism>
<dbReference type="GO" id="GO:0008663">
    <property type="term" value="F:2',3'-cyclic-nucleotide 2'-phosphodiesterase activity"/>
    <property type="evidence" value="ECO:0007669"/>
    <property type="project" value="UniProtKB-EC"/>
</dbReference>
<dbReference type="InterPro" id="IPR029052">
    <property type="entry name" value="Metallo-depent_PP-like"/>
</dbReference>
<evidence type="ECO:0000256" key="1">
    <source>
        <dbReference type="ARBA" id="ARBA00000527"/>
    </source>
</evidence>
<accession>A0A917N3D9</accession>
<comment type="subcellular location">
    <subcellularLocation>
        <location evidence="4">Cell envelope</location>
    </subcellularLocation>
</comment>
<dbReference type="EMBL" id="BMDT01000001">
    <property type="protein sequence ID" value="GGI64353.1"/>
    <property type="molecule type" value="Genomic_DNA"/>
</dbReference>
<comment type="catalytic activity">
    <reaction evidence="2">
        <text>a nucleoside 2',3'-cyclic phosphate + H2O = a nucleoside 3'-phosphate + H(+)</text>
        <dbReference type="Rhea" id="RHEA:19621"/>
        <dbReference type="ChEBI" id="CHEBI:15377"/>
        <dbReference type="ChEBI" id="CHEBI:15378"/>
        <dbReference type="ChEBI" id="CHEBI:66949"/>
        <dbReference type="ChEBI" id="CHEBI:66954"/>
        <dbReference type="EC" id="3.1.4.16"/>
    </reaction>
</comment>